<evidence type="ECO:0000313" key="2">
    <source>
        <dbReference type="Proteomes" id="UP000887566"/>
    </source>
</evidence>
<proteinExistence type="predicted"/>
<dbReference type="AlphaFoldDB" id="A0A914V1P8"/>
<accession>A0A914V1P8</accession>
<protein>
    <submittedName>
        <fullName evidence="3">Uncharacterized protein</fullName>
    </submittedName>
</protein>
<evidence type="ECO:0000256" key="1">
    <source>
        <dbReference type="SAM" id="SignalP"/>
    </source>
</evidence>
<keyword evidence="2" id="KW-1185">Reference proteome</keyword>
<keyword evidence="1" id="KW-0732">Signal</keyword>
<feature type="signal peptide" evidence="1">
    <location>
        <begin position="1"/>
        <end position="22"/>
    </location>
</feature>
<reference evidence="3" key="1">
    <citation type="submission" date="2022-11" db="UniProtKB">
        <authorList>
            <consortium name="WormBaseParasite"/>
        </authorList>
    </citation>
    <scope>IDENTIFICATION</scope>
</reference>
<feature type="chain" id="PRO_5037850949" evidence="1">
    <location>
        <begin position="23"/>
        <end position="124"/>
    </location>
</feature>
<organism evidence="2 3">
    <name type="scientific">Plectus sambesii</name>
    <dbReference type="NCBI Taxonomy" id="2011161"/>
    <lineage>
        <taxon>Eukaryota</taxon>
        <taxon>Metazoa</taxon>
        <taxon>Ecdysozoa</taxon>
        <taxon>Nematoda</taxon>
        <taxon>Chromadorea</taxon>
        <taxon>Plectida</taxon>
        <taxon>Plectina</taxon>
        <taxon>Plectoidea</taxon>
        <taxon>Plectidae</taxon>
        <taxon>Plectus</taxon>
    </lineage>
</organism>
<dbReference type="WBParaSite" id="PSAMB.scaffold144size73127.g2500.t1">
    <property type="protein sequence ID" value="PSAMB.scaffold144size73127.g2500.t1"/>
    <property type="gene ID" value="PSAMB.scaffold144size73127.g2500"/>
</dbReference>
<dbReference type="Proteomes" id="UP000887566">
    <property type="component" value="Unplaced"/>
</dbReference>
<sequence>MNFPLFLCSAASLCLLVIASNADNGHSDNAEAKRLKLKDLEAALDEPQNVLTKQSDFTAEELKLIKAIFSDLKSARDNNNFSPIGKRNLLDDGDQMRLGATEQRDLINWGQWPKRRHPAFNGAL</sequence>
<evidence type="ECO:0000313" key="3">
    <source>
        <dbReference type="WBParaSite" id="PSAMB.scaffold144size73127.g2500.t1"/>
    </source>
</evidence>
<name>A0A914V1P8_9BILA</name>